<dbReference type="SUPFAM" id="SSF88659">
    <property type="entry name" value="Sigma3 and sigma4 domains of RNA polymerase sigma factors"/>
    <property type="match status" value="1"/>
</dbReference>
<dbReference type="Gene3D" id="1.10.1740.10">
    <property type="match status" value="1"/>
</dbReference>
<dbReference type="RefSeq" id="WP_169280975.1">
    <property type="nucleotide sequence ID" value="NZ_CP051680.1"/>
</dbReference>
<name>A0A7Z2ZM85_9BACL</name>
<feature type="domain" description="RNA polymerase sigma-70 region 2" evidence="5">
    <location>
        <begin position="29"/>
        <end position="95"/>
    </location>
</feature>
<evidence type="ECO:0000259" key="6">
    <source>
        <dbReference type="Pfam" id="PF08281"/>
    </source>
</evidence>
<evidence type="ECO:0000259" key="5">
    <source>
        <dbReference type="Pfam" id="PF04542"/>
    </source>
</evidence>
<evidence type="ECO:0000256" key="3">
    <source>
        <dbReference type="ARBA" id="ARBA00023082"/>
    </source>
</evidence>
<dbReference type="InterPro" id="IPR013249">
    <property type="entry name" value="RNA_pol_sigma70_r4_t2"/>
</dbReference>
<keyword evidence="2" id="KW-0805">Transcription regulation</keyword>
<evidence type="ECO:0000256" key="2">
    <source>
        <dbReference type="ARBA" id="ARBA00023015"/>
    </source>
</evidence>
<dbReference type="PANTHER" id="PTHR43133:SF60">
    <property type="entry name" value="RNA POLYMERASE SIGMA FACTOR SIGV"/>
    <property type="match status" value="1"/>
</dbReference>
<dbReference type="GO" id="GO:0006352">
    <property type="term" value="P:DNA-templated transcription initiation"/>
    <property type="evidence" value="ECO:0007669"/>
    <property type="project" value="InterPro"/>
</dbReference>
<dbReference type="NCBIfam" id="TIGR02937">
    <property type="entry name" value="sigma70-ECF"/>
    <property type="match status" value="1"/>
</dbReference>
<gene>
    <name evidence="7" type="ORF">HH215_16895</name>
</gene>
<accession>A0A7Z2ZM85</accession>
<dbReference type="KEGG" id="cheb:HH215_16895"/>
<protein>
    <submittedName>
        <fullName evidence="7">RNA polymerase sigma factor</fullName>
    </submittedName>
</protein>
<dbReference type="GO" id="GO:0016987">
    <property type="term" value="F:sigma factor activity"/>
    <property type="evidence" value="ECO:0007669"/>
    <property type="project" value="UniProtKB-KW"/>
</dbReference>
<dbReference type="CDD" id="cd06171">
    <property type="entry name" value="Sigma70_r4"/>
    <property type="match status" value="1"/>
</dbReference>
<dbReference type="SUPFAM" id="SSF88946">
    <property type="entry name" value="Sigma2 domain of RNA polymerase sigma factors"/>
    <property type="match status" value="1"/>
</dbReference>
<dbReference type="Gene3D" id="1.10.10.10">
    <property type="entry name" value="Winged helix-like DNA-binding domain superfamily/Winged helix DNA-binding domain"/>
    <property type="match status" value="1"/>
</dbReference>
<dbReference type="InterPro" id="IPR036388">
    <property type="entry name" value="WH-like_DNA-bd_sf"/>
</dbReference>
<dbReference type="InterPro" id="IPR013325">
    <property type="entry name" value="RNA_pol_sigma_r2"/>
</dbReference>
<dbReference type="InterPro" id="IPR013324">
    <property type="entry name" value="RNA_pol_sigma_r3/r4-like"/>
</dbReference>
<dbReference type="Proteomes" id="UP000502248">
    <property type="component" value="Chromosome"/>
</dbReference>
<dbReference type="PANTHER" id="PTHR43133">
    <property type="entry name" value="RNA POLYMERASE ECF-TYPE SIGMA FACTO"/>
    <property type="match status" value="1"/>
</dbReference>
<evidence type="ECO:0000313" key="7">
    <source>
        <dbReference type="EMBL" id="QJD84694.1"/>
    </source>
</evidence>
<proteinExistence type="inferred from homology"/>
<sequence length="179" mass="21071">MENSLLRESKEKTDEACAENPKRALPEAYDRHVDTVYRVCYSLMGNRQDAEDATHSVFVKLLESDKPFNDVEHEKAWLITAAQNHCRDLHRKWWRKKIVDLDAGALKLASMDAVRDRDMEDNLRKLPPTNRLVLYLYYYEGYKVNEIAEMLKLNPNTVKTQMRTARNRLKLEMGEDPRE</sequence>
<keyword evidence="3" id="KW-0731">Sigma factor</keyword>
<comment type="similarity">
    <text evidence="1">Belongs to the sigma-70 factor family. ECF subfamily.</text>
</comment>
<dbReference type="EMBL" id="CP051680">
    <property type="protein sequence ID" value="QJD84694.1"/>
    <property type="molecule type" value="Genomic_DNA"/>
</dbReference>
<dbReference type="InterPro" id="IPR014284">
    <property type="entry name" value="RNA_pol_sigma-70_dom"/>
</dbReference>
<dbReference type="Pfam" id="PF04542">
    <property type="entry name" value="Sigma70_r2"/>
    <property type="match status" value="1"/>
</dbReference>
<feature type="domain" description="RNA polymerase sigma factor 70 region 4 type 2" evidence="6">
    <location>
        <begin position="123"/>
        <end position="169"/>
    </location>
</feature>
<evidence type="ECO:0000313" key="8">
    <source>
        <dbReference type="Proteomes" id="UP000502248"/>
    </source>
</evidence>
<dbReference type="AlphaFoldDB" id="A0A7Z2ZM85"/>
<dbReference type="InterPro" id="IPR039425">
    <property type="entry name" value="RNA_pol_sigma-70-like"/>
</dbReference>
<dbReference type="GO" id="GO:0003677">
    <property type="term" value="F:DNA binding"/>
    <property type="evidence" value="ECO:0007669"/>
    <property type="project" value="InterPro"/>
</dbReference>
<organism evidence="7 8">
    <name type="scientific">Cohnella herbarum</name>
    <dbReference type="NCBI Taxonomy" id="2728023"/>
    <lineage>
        <taxon>Bacteria</taxon>
        <taxon>Bacillati</taxon>
        <taxon>Bacillota</taxon>
        <taxon>Bacilli</taxon>
        <taxon>Bacillales</taxon>
        <taxon>Paenibacillaceae</taxon>
        <taxon>Cohnella</taxon>
    </lineage>
</organism>
<keyword evidence="8" id="KW-1185">Reference proteome</keyword>
<reference evidence="7 8" key="1">
    <citation type="submission" date="2020-04" db="EMBL/GenBank/DDBJ databases">
        <title>Genome sequencing of novel species.</title>
        <authorList>
            <person name="Heo J."/>
            <person name="Kim S.-J."/>
            <person name="Kim J.-S."/>
            <person name="Hong S.-B."/>
            <person name="Kwon S.-W."/>
        </authorList>
    </citation>
    <scope>NUCLEOTIDE SEQUENCE [LARGE SCALE GENOMIC DNA]</scope>
    <source>
        <strain evidence="7 8">MFER-1</strain>
    </source>
</reference>
<evidence type="ECO:0000256" key="4">
    <source>
        <dbReference type="ARBA" id="ARBA00023163"/>
    </source>
</evidence>
<evidence type="ECO:0000256" key="1">
    <source>
        <dbReference type="ARBA" id="ARBA00010641"/>
    </source>
</evidence>
<dbReference type="InterPro" id="IPR007627">
    <property type="entry name" value="RNA_pol_sigma70_r2"/>
</dbReference>
<keyword evidence="4" id="KW-0804">Transcription</keyword>
<dbReference type="Pfam" id="PF08281">
    <property type="entry name" value="Sigma70_r4_2"/>
    <property type="match status" value="1"/>
</dbReference>